<dbReference type="GO" id="GO:0006520">
    <property type="term" value="P:amino acid metabolic process"/>
    <property type="evidence" value="ECO:0007669"/>
    <property type="project" value="TreeGrafter"/>
</dbReference>
<evidence type="ECO:0000256" key="3">
    <source>
        <dbReference type="ARBA" id="ARBA00022576"/>
    </source>
</evidence>
<dbReference type="AlphaFoldDB" id="A0A8S9GV22"/>
<gene>
    <name evidence="6" type="ORF">F2Q70_00020450</name>
</gene>
<comment type="similarity">
    <text evidence="2">Belongs to the alliinase family.</text>
</comment>
<dbReference type="InterPro" id="IPR006948">
    <property type="entry name" value="Alliinase_C"/>
</dbReference>
<feature type="domain" description="Alliinase C-terminal" evidence="5">
    <location>
        <begin position="210"/>
        <end position="356"/>
    </location>
</feature>
<dbReference type="InterPro" id="IPR015424">
    <property type="entry name" value="PyrdxlP-dep_Trfase"/>
</dbReference>
<proteinExistence type="inferred from homology"/>
<dbReference type="InterPro" id="IPR050478">
    <property type="entry name" value="Ethylene_sulfur-biosynth"/>
</dbReference>
<evidence type="ECO:0000256" key="1">
    <source>
        <dbReference type="ARBA" id="ARBA00001933"/>
    </source>
</evidence>
<comment type="caution">
    <text evidence="6">The sequence shown here is derived from an EMBL/GenBank/DDBJ whole genome shotgun (WGS) entry which is preliminary data.</text>
</comment>
<dbReference type="GO" id="GO:0016846">
    <property type="term" value="F:carbon-sulfur lyase activity"/>
    <property type="evidence" value="ECO:0007669"/>
    <property type="project" value="InterPro"/>
</dbReference>
<evidence type="ECO:0000256" key="2">
    <source>
        <dbReference type="ARBA" id="ARBA00006312"/>
    </source>
</evidence>
<evidence type="ECO:0000259" key="5">
    <source>
        <dbReference type="Pfam" id="PF04864"/>
    </source>
</evidence>
<dbReference type="InterPro" id="IPR015421">
    <property type="entry name" value="PyrdxlP-dep_Trfase_major"/>
</dbReference>
<dbReference type="Gene3D" id="2.10.25.30">
    <property type="entry name" value="EGF-like, alliinase"/>
    <property type="match status" value="1"/>
</dbReference>
<dbReference type="GO" id="GO:0008483">
    <property type="term" value="F:transaminase activity"/>
    <property type="evidence" value="ECO:0007669"/>
    <property type="project" value="UniProtKB-KW"/>
</dbReference>
<keyword evidence="3" id="KW-0808">Transferase</keyword>
<protein>
    <recommendedName>
        <fullName evidence="5">Alliinase C-terminal domain-containing protein</fullName>
    </recommendedName>
</protein>
<organism evidence="6">
    <name type="scientific">Brassica cretica</name>
    <name type="common">Mustard</name>
    <dbReference type="NCBI Taxonomy" id="69181"/>
    <lineage>
        <taxon>Eukaryota</taxon>
        <taxon>Viridiplantae</taxon>
        <taxon>Streptophyta</taxon>
        <taxon>Embryophyta</taxon>
        <taxon>Tracheophyta</taxon>
        <taxon>Spermatophyta</taxon>
        <taxon>Magnoliopsida</taxon>
        <taxon>eudicotyledons</taxon>
        <taxon>Gunneridae</taxon>
        <taxon>Pentapetalae</taxon>
        <taxon>rosids</taxon>
        <taxon>malvids</taxon>
        <taxon>Brassicales</taxon>
        <taxon>Brassicaceae</taxon>
        <taxon>Brassiceae</taxon>
        <taxon>Brassica</taxon>
    </lineage>
</organism>
<keyword evidence="3" id="KW-0032">Aminotransferase</keyword>
<dbReference type="Gene3D" id="3.40.640.10">
    <property type="entry name" value="Type I PLP-dependent aspartate aminotransferase-like (Major domain)"/>
    <property type="match status" value="1"/>
</dbReference>
<evidence type="ECO:0000256" key="4">
    <source>
        <dbReference type="ARBA" id="ARBA00022898"/>
    </source>
</evidence>
<keyword evidence="4" id="KW-0663">Pyridoxal phosphate</keyword>
<dbReference type="EMBL" id="QGKY02001925">
    <property type="protein sequence ID" value="KAF2549389.1"/>
    <property type="molecule type" value="Genomic_DNA"/>
</dbReference>
<comment type="cofactor">
    <cofactor evidence="1">
        <name>pyridoxal 5'-phosphate</name>
        <dbReference type="ChEBI" id="CHEBI:597326"/>
    </cofactor>
</comment>
<accession>A0A8S9GV22</accession>
<dbReference type="InterPro" id="IPR037029">
    <property type="entry name" value="Alliinase_N_sf"/>
</dbReference>
<name>A0A8S9GV22_BRACR</name>
<dbReference type="InterPro" id="IPR015422">
    <property type="entry name" value="PyrdxlP-dep_Trfase_small"/>
</dbReference>
<feature type="domain" description="Alliinase C-terminal" evidence="5">
    <location>
        <begin position="19"/>
        <end position="94"/>
    </location>
</feature>
<evidence type="ECO:0000313" key="6">
    <source>
        <dbReference type="EMBL" id="KAF2549389.1"/>
    </source>
</evidence>
<reference evidence="6" key="1">
    <citation type="submission" date="2019-12" db="EMBL/GenBank/DDBJ databases">
        <title>Genome sequencing and annotation of Brassica cretica.</title>
        <authorList>
            <person name="Studholme D.J."/>
            <person name="Sarris P.F."/>
        </authorList>
    </citation>
    <scope>NUCLEOTIDE SEQUENCE</scope>
    <source>
        <strain evidence="6">PFS-102/07</strain>
        <tissue evidence="6">Leaf</tissue>
    </source>
</reference>
<dbReference type="SUPFAM" id="SSF53383">
    <property type="entry name" value="PLP-dependent transferases"/>
    <property type="match status" value="2"/>
</dbReference>
<dbReference type="Pfam" id="PF04864">
    <property type="entry name" value="Alliinase_C"/>
    <property type="match status" value="3"/>
</dbReference>
<sequence length="440" mass="49638">MFGFENMKISSSDATNPVINLDQGDPTAFQEYWMSTKMKERCVVVIPGWELMSYFSDKTNVCWFLRQDLAEAIKALHREIGNAATEERYIVISSSDATKPVINLDQGDPTAFQEYWMSTKMKERCVVVIPGWELMSYFSDKTNVCWFLRQDLAEAIKALHREIGNAATEERYIVVGNGSSQLCQAALFALSSLSEDKPLSIVAAVPYYSDIEVAKKMVQYLTINSIGVSKESQIRATAILNELTKSCRIKSESFFEYGNEKVKSRWESLRWVVDKTGDKFTLPEYPQAVCNFFGKSSSTYPAFAWLRCNEDKDLEILLKEKYVLKRGGERCGCDKKYIRVDMLGPNKDFQDFLNRLLLTINAFRYPDLVVYSPDSVPNQMSLSGAPVLLDFKLRILLSSCGNKLLIASLFQSDPSGKRRQSTVRSNLFAGAGPIGLACSV</sequence>
<dbReference type="PANTHER" id="PTHR43795:SF75">
    <property type="entry name" value="GENOME ASSEMBLY, CHROMOSOME: A09"/>
    <property type="match status" value="1"/>
</dbReference>
<feature type="domain" description="Alliinase C-terminal" evidence="5">
    <location>
        <begin position="102"/>
        <end position="209"/>
    </location>
</feature>
<dbReference type="PANTHER" id="PTHR43795">
    <property type="entry name" value="BIFUNCTIONAL ASPARTATE AMINOTRANSFERASE AND GLUTAMATE/ASPARTATE-PREPHENATE AMINOTRANSFERASE-RELATED"/>
    <property type="match status" value="1"/>
</dbReference>
<dbReference type="Gene3D" id="3.90.1150.10">
    <property type="entry name" value="Aspartate Aminotransferase, domain 1"/>
    <property type="match status" value="2"/>
</dbReference>